<evidence type="ECO:0000256" key="2">
    <source>
        <dbReference type="ARBA" id="ARBA00022475"/>
    </source>
</evidence>
<dbReference type="OrthoDB" id="9802264at2"/>
<dbReference type="CDD" id="cd03300">
    <property type="entry name" value="ABC_PotA_N"/>
    <property type="match status" value="1"/>
</dbReference>
<dbReference type="PROSITE" id="PS50893">
    <property type="entry name" value="ABC_TRANSPORTER_2"/>
    <property type="match status" value="1"/>
</dbReference>
<dbReference type="SUPFAM" id="SSF52540">
    <property type="entry name" value="P-loop containing nucleoside triphosphate hydrolases"/>
    <property type="match status" value="1"/>
</dbReference>
<dbReference type="Gene3D" id="3.40.50.300">
    <property type="entry name" value="P-loop containing nucleotide triphosphate hydrolases"/>
    <property type="match status" value="1"/>
</dbReference>
<reference evidence="9 10" key="1">
    <citation type="submission" date="2018-08" db="EMBL/GenBank/DDBJ databases">
        <title>A genome reference for cultivated species of the human gut microbiota.</title>
        <authorList>
            <person name="Zou Y."/>
            <person name="Xue W."/>
            <person name="Luo G."/>
        </authorList>
    </citation>
    <scope>NUCLEOTIDE SEQUENCE [LARGE SCALE GENOMIC DNA]</scope>
    <source>
        <strain evidence="9 10">AF35-6BH</strain>
    </source>
</reference>
<keyword evidence="1 7" id="KW-0813">Transport</keyword>
<comment type="similarity">
    <text evidence="7">Belongs to the ABC transporter superfamily. Spermidine/putrescine importer (TC 3.A.1.11.1) family.</text>
</comment>
<evidence type="ECO:0000256" key="4">
    <source>
        <dbReference type="ARBA" id="ARBA00022840"/>
    </source>
</evidence>
<dbReference type="PANTHER" id="PTHR42781">
    <property type="entry name" value="SPERMIDINE/PUTRESCINE IMPORT ATP-BINDING PROTEIN POTA"/>
    <property type="match status" value="1"/>
</dbReference>
<dbReference type="InterPro" id="IPR013611">
    <property type="entry name" value="Transp-assoc_OB_typ2"/>
</dbReference>
<comment type="caution">
    <text evidence="9">The sequence shown here is derived from an EMBL/GenBank/DDBJ whole genome shotgun (WGS) entry which is preliminary data.</text>
</comment>
<dbReference type="Gene3D" id="2.40.50.100">
    <property type="match status" value="1"/>
</dbReference>
<comment type="catalytic activity">
    <reaction evidence="7">
        <text>ATP + H2O + polyamine-[polyamine-binding protein]Side 1 = ADP + phosphate + polyamineSide 2 + [polyamine-binding protein]Side 1.</text>
        <dbReference type="EC" id="7.6.2.11"/>
    </reaction>
</comment>
<dbReference type="EC" id="7.6.2.11" evidence="7"/>
<dbReference type="GO" id="GO:0043190">
    <property type="term" value="C:ATP-binding cassette (ABC) transporter complex"/>
    <property type="evidence" value="ECO:0007669"/>
    <property type="project" value="InterPro"/>
</dbReference>
<dbReference type="GO" id="GO:0016887">
    <property type="term" value="F:ATP hydrolysis activity"/>
    <property type="evidence" value="ECO:0007669"/>
    <property type="project" value="InterPro"/>
</dbReference>
<accession>A0A415PRR9</accession>
<dbReference type="PANTHER" id="PTHR42781:SF4">
    <property type="entry name" value="SPERMIDINE_PUTRESCINE IMPORT ATP-BINDING PROTEIN POTA"/>
    <property type="match status" value="1"/>
</dbReference>
<dbReference type="NCBIfam" id="TIGR01187">
    <property type="entry name" value="potA"/>
    <property type="match status" value="1"/>
</dbReference>
<name>A0A415PRR9_9FIRM</name>
<evidence type="ECO:0000256" key="5">
    <source>
        <dbReference type="ARBA" id="ARBA00022967"/>
    </source>
</evidence>
<keyword evidence="2 7" id="KW-1003">Cell membrane</keyword>
<dbReference type="FunFam" id="3.40.50.300:FF:000133">
    <property type="entry name" value="Spermidine/putrescine import ATP-binding protein PotA"/>
    <property type="match status" value="1"/>
</dbReference>
<dbReference type="PROSITE" id="PS00211">
    <property type="entry name" value="ABC_TRANSPORTER_1"/>
    <property type="match status" value="1"/>
</dbReference>
<evidence type="ECO:0000256" key="6">
    <source>
        <dbReference type="ARBA" id="ARBA00023136"/>
    </source>
</evidence>
<dbReference type="GO" id="GO:0005524">
    <property type="term" value="F:ATP binding"/>
    <property type="evidence" value="ECO:0007669"/>
    <property type="project" value="UniProtKB-KW"/>
</dbReference>
<sequence length="525" mass="59678">MEKKKLIQFRNIVKDFDGQIVLKGINLDIYENEFVTLLGPSGCGKTTLLRILGGFLDATEGSVIFDGEDISKLPPYKRELNTVFQKYALFPHMSVYQNIAFGLKIKKVSKDVIEQKVMKMLKLIGLEGYENKNVTLLSGGQQQRVAIARALVNEPKVLLLDEPLGALDLKLRKEMQYELKRIQQEVGITFIFVTHDQEEALTMSDKIVVMKDGEIQQVGSPQDIYNEPENKYVANFIGESNILSGIMLEDYKVKFDDIVFDCVDFGFKEKEPVDIVIRPEDIDIVECNEGKLQGEVLSVLFKGVHYEVIVETVPGTTVKVKMHVIRNHDVASDDGKEKISANDFYVDIEDLKDLDDKEIVARADAQAWNPQADEYISINKIEYDLKEEIGEYPVTFSTANGTSIQRKIFVVNQTYVKNEKANEAVMAFNFFKTVDEIKESVALDTDLKTWANAQGWKLSDDEQSVDISVDYSFDVDDIKEGVYEIVFSTTGREFKIHTTDYVEEGKEVGLTFFPEDIHVMEKMSF</sequence>
<keyword evidence="4 7" id="KW-0067">ATP-binding</keyword>
<comment type="subunit">
    <text evidence="7">The complex is composed of two ATP-binding proteins (PotA), two transmembrane proteins (PotB and PotC) and a solute-binding protein (PotD).</text>
</comment>
<dbReference type="InterPro" id="IPR005893">
    <property type="entry name" value="PotA-like"/>
</dbReference>
<organism evidence="9 10">
    <name type="scientific">Amedibacillus dolichus</name>
    <dbReference type="NCBI Taxonomy" id="31971"/>
    <lineage>
        <taxon>Bacteria</taxon>
        <taxon>Bacillati</taxon>
        <taxon>Bacillota</taxon>
        <taxon>Erysipelotrichia</taxon>
        <taxon>Erysipelotrichales</taxon>
        <taxon>Erysipelotrichaceae</taxon>
        <taxon>Amedibacillus</taxon>
    </lineage>
</organism>
<feature type="domain" description="ABC transporter" evidence="8">
    <location>
        <begin position="7"/>
        <end position="237"/>
    </location>
</feature>
<evidence type="ECO:0000313" key="9">
    <source>
        <dbReference type="EMBL" id="RHM15254.1"/>
    </source>
</evidence>
<dbReference type="InterPro" id="IPR017871">
    <property type="entry name" value="ABC_transporter-like_CS"/>
</dbReference>
<evidence type="ECO:0000256" key="7">
    <source>
        <dbReference type="RuleBase" id="RU364083"/>
    </source>
</evidence>
<evidence type="ECO:0000256" key="1">
    <source>
        <dbReference type="ARBA" id="ARBA00022448"/>
    </source>
</evidence>
<dbReference type="InterPro" id="IPR008995">
    <property type="entry name" value="Mo/tungstate-bd_C_term_dom"/>
</dbReference>
<dbReference type="InterPro" id="IPR027417">
    <property type="entry name" value="P-loop_NTPase"/>
</dbReference>
<keyword evidence="3 7" id="KW-0547">Nucleotide-binding</keyword>
<dbReference type="InterPro" id="IPR003439">
    <property type="entry name" value="ABC_transporter-like_ATP-bd"/>
</dbReference>
<dbReference type="EMBL" id="QRPK01000002">
    <property type="protein sequence ID" value="RHM15254.1"/>
    <property type="molecule type" value="Genomic_DNA"/>
</dbReference>
<proteinExistence type="inferred from homology"/>
<dbReference type="RefSeq" id="WP_118365183.1">
    <property type="nucleotide sequence ID" value="NZ_QRPK01000002.1"/>
</dbReference>
<dbReference type="AlphaFoldDB" id="A0A415PRR9"/>
<protein>
    <recommendedName>
        <fullName evidence="7">Spermidine/putrescine import ATP-binding protein PotA</fullName>
        <ecNumber evidence="7">7.6.2.11</ecNumber>
    </recommendedName>
</protein>
<dbReference type="SUPFAM" id="SSF50331">
    <property type="entry name" value="MOP-like"/>
    <property type="match status" value="1"/>
</dbReference>
<dbReference type="Pfam" id="PF08402">
    <property type="entry name" value="TOBE_2"/>
    <property type="match status" value="1"/>
</dbReference>
<evidence type="ECO:0000259" key="8">
    <source>
        <dbReference type="PROSITE" id="PS50893"/>
    </source>
</evidence>
<dbReference type="InterPro" id="IPR017879">
    <property type="entry name" value="PotA_ATP-bd"/>
</dbReference>
<gene>
    <name evidence="7" type="primary">potA</name>
    <name evidence="9" type="ORF">DWZ83_00965</name>
</gene>
<dbReference type="GO" id="GO:0015594">
    <property type="term" value="F:ABC-type putrescine transporter activity"/>
    <property type="evidence" value="ECO:0007669"/>
    <property type="project" value="InterPro"/>
</dbReference>
<dbReference type="Proteomes" id="UP000284868">
    <property type="component" value="Unassembled WGS sequence"/>
</dbReference>
<dbReference type="Pfam" id="PF00005">
    <property type="entry name" value="ABC_tran"/>
    <property type="match status" value="1"/>
</dbReference>
<comment type="function">
    <text evidence="7">Part of the ABC transporter complex PotABCD involved in spermidine/putrescine import. Responsible for energy coupling to the transport system.</text>
</comment>
<evidence type="ECO:0000313" key="10">
    <source>
        <dbReference type="Proteomes" id="UP000284868"/>
    </source>
</evidence>
<dbReference type="InterPro" id="IPR003593">
    <property type="entry name" value="AAA+_ATPase"/>
</dbReference>
<keyword evidence="5 7" id="KW-1278">Translocase</keyword>
<keyword evidence="6 7" id="KW-0472">Membrane</keyword>
<evidence type="ECO:0000256" key="3">
    <source>
        <dbReference type="ARBA" id="ARBA00022741"/>
    </source>
</evidence>
<keyword evidence="10" id="KW-1185">Reference proteome</keyword>
<dbReference type="SMART" id="SM00382">
    <property type="entry name" value="AAA"/>
    <property type="match status" value="1"/>
</dbReference>
<dbReference type="InterPro" id="IPR050093">
    <property type="entry name" value="ABC_SmlMolc_Importer"/>
</dbReference>